<dbReference type="SMART" id="SM00419">
    <property type="entry name" value="HTH_CRP"/>
    <property type="match status" value="1"/>
</dbReference>
<dbReference type="RefSeq" id="WP_111541954.1">
    <property type="nucleotide sequence ID" value="NZ_QKYV01000009.1"/>
</dbReference>
<proteinExistence type="predicted"/>
<keyword evidence="7" id="KW-1185">Reference proteome</keyword>
<dbReference type="Pfam" id="PF00027">
    <property type="entry name" value="cNMP_binding"/>
    <property type="match status" value="1"/>
</dbReference>
<keyword evidence="1" id="KW-0805">Transcription regulation</keyword>
<dbReference type="PROSITE" id="PS50042">
    <property type="entry name" value="CNMP_BINDING_3"/>
    <property type="match status" value="1"/>
</dbReference>
<dbReference type="SUPFAM" id="SSF51206">
    <property type="entry name" value="cAMP-binding domain-like"/>
    <property type="match status" value="1"/>
</dbReference>
<dbReference type="Gene3D" id="1.10.10.10">
    <property type="entry name" value="Winged helix-like DNA-binding domain superfamily/Winged helix DNA-binding domain"/>
    <property type="match status" value="1"/>
</dbReference>
<dbReference type="PANTHER" id="PTHR24567:SF26">
    <property type="entry name" value="REGULATORY PROTEIN YEIL"/>
    <property type="match status" value="1"/>
</dbReference>
<feature type="domain" description="HTH crp-type" evidence="5">
    <location>
        <begin position="145"/>
        <end position="210"/>
    </location>
</feature>
<evidence type="ECO:0000256" key="2">
    <source>
        <dbReference type="ARBA" id="ARBA00023125"/>
    </source>
</evidence>
<dbReference type="GO" id="GO:0003677">
    <property type="term" value="F:DNA binding"/>
    <property type="evidence" value="ECO:0007669"/>
    <property type="project" value="UniProtKB-KW"/>
</dbReference>
<dbReference type="GO" id="GO:0003700">
    <property type="term" value="F:DNA-binding transcription factor activity"/>
    <property type="evidence" value="ECO:0007669"/>
    <property type="project" value="TreeGrafter"/>
</dbReference>
<dbReference type="InterPro" id="IPR012318">
    <property type="entry name" value="HTH_CRP"/>
</dbReference>
<protein>
    <submittedName>
        <fullName evidence="6">CRP/FNR family transcriptional regulator</fullName>
    </submittedName>
</protein>
<dbReference type="Proteomes" id="UP000249542">
    <property type="component" value="Unassembled WGS sequence"/>
</dbReference>
<organism evidence="6 7">
    <name type="scientific">Mesonia algae</name>
    <dbReference type="NCBI Taxonomy" id="213248"/>
    <lineage>
        <taxon>Bacteria</taxon>
        <taxon>Pseudomonadati</taxon>
        <taxon>Bacteroidota</taxon>
        <taxon>Flavobacteriia</taxon>
        <taxon>Flavobacteriales</taxon>
        <taxon>Flavobacteriaceae</taxon>
        <taxon>Mesonia</taxon>
    </lineage>
</organism>
<dbReference type="InterPro" id="IPR050397">
    <property type="entry name" value="Env_Response_Regulators"/>
</dbReference>
<dbReference type="InterPro" id="IPR036390">
    <property type="entry name" value="WH_DNA-bd_sf"/>
</dbReference>
<keyword evidence="2" id="KW-0238">DNA-binding</keyword>
<dbReference type="InterPro" id="IPR000595">
    <property type="entry name" value="cNMP-bd_dom"/>
</dbReference>
<keyword evidence="3" id="KW-0804">Transcription</keyword>
<dbReference type="InterPro" id="IPR014710">
    <property type="entry name" value="RmlC-like_jellyroll"/>
</dbReference>
<dbReference type="CDD" id="cd00038">
    <property type="entry name" value="CAP_ED"/>
    <property type="match status" value="1"/>
</dbReference>
<dbReference type="InterPro" id="IPR018490">
    <property type="entry name" value="cNMP-bd_dom_sf"/>
</dbReference>
<dbReference type="Pfam" id="PF13545">
    <property type="entry name" value="HTH_Crp_2"/>
    <property type="match status" value="1"/>
</dbReference>
<evidence type="ECO:0000313" key="7">
    <source>
        <dbReference type="Proteomes" id="UP000249542"/>
    </source>
</evidence>
<evidence type="ECO:0000259" key="5">
    <source>
        <dbReference type="PROSITE" id="PS51063"/>
    </source>
</evidence>
<dbReference type="PANTHER" id="PTHR24567">
    <property type="entry name" value="CRP FAMILY TRANSCRIPTIONAL REGULATORY PROTEIN"/>
    <property type="match status" value="1"/>
</dbReference>
<accession>A0A2W7HYY6</accession>
<evidence type="ECO:0000259" key="4">
    <source>
        <dbReference type="PROSITE" id="PS50042"/>
    </source>
</evidence>
<dbReference type="EMBL" id="QKYV01000009">
    <property type="protein sequence ID" value="PZW37898.1"/>
    <property type="molecule type" value="Genomic_DNA"/>
</dbReference>
<evidence type="ECO:0000313" key="6">
    <source>
        <dbReference type="EMBL" id="PZW37898.1"/>
    </source>
</evidence>
<reference evidence="6 7" key="1">
    <citation type="submission" date="2018-06" db="EMBL/GenBank/DDBJ databases">
        <title>Genomic Encyclopedia of Archaeal and Bacterial Type Strains, Phase II (KMG-II): from individual species to whole genera.</title>
        <authorList>
            <person name="Goeker M."/>
        </authorList>
    </citation>
    <scope>NUCLEOTIDE SEQUENCE [LARGE SCALE GENOMIC DNA]</scope>
    <source>
        <strain evidence="6 7">DSM 15361</strain>
    </source>
</reference>
<evidence type="ECO:0000256" key="1">
    <source>
        <dbReference type="ARBA" id="ARBA00023015"/>
    </source>
</evidence>
<dbReference type="PROSITE" id="PS51063">
    <property type="entry name" value="HTH_CRP_2"/>
    <property type="match status" value="1"/>
</dbReference>
<gene>
    <name evidence="6" type="ORF">LX95_02690</name>
</gene>
<dbReference type="Gene3D" id="2.60.120.10">
    <property type="entry name" value="Jelly Rolls"/>
    <property type="match status" value="1"/>
</dbReference>
<dbReference type="GO" id="GO:0005829">
    <property type="term" value="C:cytosol"/>
    <property type="evidence" value="ECO:0007669"/>
    <property type="project" value="TreeGrafter"/>
</dbReference>
<sequence length="210" mass="24326">MKEIIMQKFSGLFQPELLEEIEKDAIIKNVVAGEELIQKGDYIRSMPLILNGVIKILREDENGDELLLYFIEEGETCAMTLTCCLGINKSEIKATAETDAQLLMIPVQKMEEWASKYKSWRNYVFESYHTRLMEALNSIDKIAFSNLDDRLIDYLKDKQKFAQASDLKITHQEIAKDLNSSRVVISRLLKKLENQNQIEIHRNQIKILTV</sequence>
<dbReference type="AlphaFoldDB" id="A0A2W7HYY6"/>
<dbReference type="SUPFAM" id="SSF46785">
    <property type="entry name" value="Winged helix' DNA-binding domain"/>
    <property type="match status" value="1"/>
</dbReference>
<name>A0A2W7HYY6_9FLAO</name>
<comment type="caution">
    <text evidence="6">The sequence shown here is derived from an EMBL/GenBank/DDBJ whole genome shotgun (WGS) entry which is preliminary data.</text>
</comment>
<dbReference type="InterPro" id="IPR036388">
    <property type="entry name" value="WH-like_DNA-bd_sf"/>
</dbReference>
<feature type="domain" description="Cyclic nucleotide-binding" evidence="4">
    <location>
        <begin position="5"/>
        <end position="76"/>
    </location>
</feature>
<evidence type="ECO:0000256" key="3">
    <source>
        <dbReference type="ARBA" id="ARBA00023163"/>
    </source>
</evidence>